<feature type="compositionally biased region" description="Basic and acidic residues" evidence="3">
    <location>
        <begin position="227"/>
        <end position="236"/>
    </location>
</feature>
<keyword evidence="4" id="KW-1185">Reference proteome</keyword>
<evidence type="ECO:0000256" key="1">
    <source>
        <dbReference type="ARBA" id="ARBA00004123"/>
    </source>
</evidence>
<dbReference type="Proteomes" id="UP001652660">
    <property type="component" value="Chromosome 7c"/>
</dbReference>
<dbReference type="InterPro" id="IPR011257">
    <property type="entry name" value="DNA_glycosylase"/>
</dbReference>
<evidence type="ECO:0000313" key="5">
    <source>
        <dbReference type="RefSeq" id="XP_027075031.1"/>
    </source>
</evidence>
<dbReference type="GO" id="GO:0003824">
    <property type="term" value="F:catalytic activity"/>
    <property type="evidence" value="ECO:0007669"/>
    <property type="project" value="InterPro"/>
</dbReference>
<keyword evidence="2" id="KW-0539">Nucleus</keyword>
<dbReference type="PANTHER" id="PTHR15074:SF0">
    <property type="entry name" value="METHYL-CPG-BINDING DOMAIN PROTEIN 4-LIKE PROTEIN"/>
    <property type="match status" value="1"/>
</dbReference>
<feature type="compositionally biased region" description="Basic and acidic residues" evidence="3">
    <location>
        <begin position="648"/>
        <end position="659"/>
    </location>
</feature>
<dbReference type="InterPro" id="IPR045138">
    <property type="entry name" value="MeCP2/MBD4"/>
</dbReference>
<feature type="region of interest" description="Disordered" evidence="3">
    <location>
        <begin position="640"/>
        <end position="666"/>
    </location>
</feature>
<feature type="compositionally biased region" description="Basic and acidic residues" evidence="3">
    <location>
        <begin position="109"/>
        <end position="121"/>
    </location>
</feature>
<evidence type="ECO:0008006" key="6">
    <source>
        <dbReference type="Google" id="ProtNLM"/>
    </source>
</evidence>
<reference evidence="5" key="2">
    <citation type="submission" date="2025-08" db="UniProtKB">
        <authorList>
            <consortium name="RefSeq"/>
        </authorList>
    </citation>
    <scope>IDENTIFICATION</scope>
    <source>
        <tissue evidence="5">Leaves</tissue>
    </source>
</reference>
<dbReference type="FunFam" id="1.10.340.30:FF:000007">
    <property type="entry name" value="Methyl-CpG-binding domain protein 4"/>
    <property type="match status" value="1"/>
</dbReference>
<dbReference type="GO" id="GO:0005634">
    <property type="term" value="C:nucleus"/>
    <property type="evidence" value="ECO:0007669"/>
    <property type="project" value="UniProtKB-SubCell"/>
</dbReference>
<dbReference type="GO" id="GO:0006281">
    <property type="term" value="P:DNA repair"/>
    <property type="evidence" value="ECO:0007669"/>
    <property type="project" value="InterPro"/>
</dbReference>
<feature type="region of interest" description="Disordered" evidence="3">
    <location>
        <begin position="534"/>
        <end position="563"/>
    </location>
</feature>
<dbReference type="GO" id="GO:0003677">
    <property type="term" value="F:DNA binding"/>
    <property type="evidence" value="ECO:0007669"/>
    <property type="project" value="InterPro"/>
</dbReference>
<proteinExistence type="predicted"/>
<accession>A0A6P6TBC3</accession>
<sequence length="801" mass="89298">MKLKANFSFDGNDEDHDDENKEKKRKKSRKKSSFDGGFGVNLKENLGSGCLGVNFGENKKKSSKKCRDDDVEKRVEGENNLGVEVGNIIGSNLEENGWVSSVDDGVGDGEGKEKKQEDSRSFSRPIGLFCDEKTVEEKGNCSSVGEKMESGIRSQDNVPGDSVVSMNTALDKFVYKGSKVESSASCWQIRRPCAEKIMKRRDERLEREQGHLKNGTEMVGIASGKRKSGEKVGRKKANKEIRVVSPYFVKSVDKEVVLLGKEKNLENESGNNGGIASRKRKSCEEGGWKKAKKEVRVVSPYFLKSADREAVAQGEEKNLVNGNGEILGVNFGEKKKERRKTCRANAVEKRVEGEHNLGVKVGNIIGSTLEKNGWDSLVDGRVGDGEGKEMKQEYLSSCLRPIGFFCDEKRLEEKRNCSSIAETMESGIRSEVTVPGKSMNKALDNLFSQFAYKGSKVERNASRGQIRQPCFEKIMKQGDESLKNEKEIVGIASQKRKTNEKGGQKEGSKEIRVVSPYFVKYVDKSMGEEVVAQGEEKNLENGSGNNGGIGPKKRKSCQEVGRKKAKKEVVARLGEKNLVNGNGEIASGVGKRGVKGQKKARKEIRVVSPYFFKSTDNGEVAKGEDAVEVIVLPKRSKRDKKRAFSHAQKRDEAYQRKTLENSWKPPRSPFNLLQENHAHDPWRVLVICILLNCTTGLQVRRVIDELFTLCPTAQSASHISAEDIEKIIQPLGLHRKRAVMIKRFSVEYLGESWTHVTQLHGIGKYAADAYAIFCTGKWDRITPSDHKLNEYWDFLRAGCAT</sequence>
<dbReference type="GeneID" id="113699114"/>
<reference evidence="4" key="1">
    <citation type="journal article" date="2025" name="Foods">
        <title>Unveiling the Microbial Signatures of Arabica Coffee Cherries: Insights into Ripeness Specific Diversity, Functional Traits, and Implications for Quality and Safety.</title>
        <authorList>
            <consortium name="RefSeq"/>
            <person name="Tenea G.N."/>
            <person name="Cifuentes V."/>
            <person name="Reyes P."/>
            <person name="Cevallos-Vallejos M."/>
        </authorList>
    </citation>
    <scope>NUCLEOTIDE SEQUENCE [LARGE SCALE GENOMIC DNA]</scope>
</reference>
<dbReference type="RefSeq" id="XP_027075031.1">
    <property type="nucleotide sequence ID" value="XM_027219230.2"/>
</dbReference>
<feature type="region of interest" description="Disordered" evidence="3">
    <location>
        <begin position="205"/>
        <end position="236"/>
    </location>
</feature>
<evidence type="ECO:0000313" key="4">
    <source>
        <dbReference type="Proteomes" id="UP001652660"/>
    </source>
</evidence>
<gene>
    <name evidence="5" type="primary">LOC113699114</name>
</gene>
<organism evidence="4 5">
    <name type="scientific">Coffea arabica</name>
    <name type="common">Arabian coffee</name>
    <dbReference type="NCBI Taxonomy" id="13443"/>
    <lineage>
        <taxon>Eukaryota</taxon>
        <taxon>Viridiplantae</taxon>
        <taxon>Streptophyta</taxon>
        <taxon>Embryophyta</taxon>
        <taxon>Tracheophyta</taxon>
        <taxon>Spermatophyta</taxon>
        <taxon>Magnoliopsida</taxon>
        <taxon>eudicotyledons</taxon>
        <taxon>Gunneridae</taxon>
        <taxon>Pentapetalae</taxon>
        <taxon>asterids</taxon>
        <taxon>lamiids</taxon>
        <taxon>Gentianales</taxon>
        <taxon>Rubiaceae</taxon>
        <taxon>Ixoroideae</taxon>
        <taxon>Gardenieae complex</taxon>
        <taxon>Bertiereae - Coffeeae clade</taxon>
        <taxon>Coffeeae</taxon>
        <taxon>Coffea</taxon>
    </lineage>
</organism>
<dbReference type="OrthoDB" id="10265068at2759"/>
<feature type="region of interest" description="Disordered" evidence="3">
    <location>
        <begin position="96"/>
        <end position="123"/>
    </location>
</feature>
<dbReference type="PANTHER" id="PTHR15074">
    <property type="entry name" value="METHYL-CPG-BINDING PROTEIN"/>
    <property type="match status" value="1"/>
</dbReference>
<dbReference type="Gene3D" id="1.10.340.30">
    <property type="entry name" value="Hypothetical protein, domain 2"/>
    <property type="match status" value="1"/>
</dbReference>
<feature type="compositionally biased region" description="Basic and acidic residues" evidence="3">
    <location>
        <begin position="57"/>
        <end position="77"/>
    </location>
</feature>
<name>A0A6P6TBC3_COFAR</name>
<comment type="subcellular location">
    <subcellularLocation>
        <location evidence="1">Nucleus</location>
    </subcellularLocation>
</comment>
<dbReference type="AlphaFoldDB" id="A0A6P6TBC3"/>
<evidence type="ECO:0000256" key="3">
    <source>
        <dbReference type="SAM" id="MobiDB-lite"/>
    </source>
</evidence>
<evidence type="ECO:0000256" key="2">
    <source>
        <dbReference type="ARBA" id="ARBA00023242"/>
    </source>
</evidence>
<protein>
    <recommendedName>
        <fullName evidence="6">Methyl-CpG-binding domain protein 4-like protein</fullName>
    </recommendedName>
</protein>
<feature type="region of interest" description="Disordered" evidence="3">
    <location>
        <begin position="141"/>
        <end position="161"/>
    </location>
</feature>
<dbReference type="SUPFAM" id="SSF48150">
    <property type="entry name" value="DNA-glycosylase"/>
    <property type="match status" value="1"/>
</dbReference>
<feature type="region of interest" description="Disordered" evidence="3">
    <location>
        <begin position="1"/>
        <end position="78"/>
    </location>
</feature>